<comment type="cofactor">
    <cofactor evidence="9">
        <name>Mg(2+)</name>
        <dbReference type="ChEBI" id="CHEBI:18420"/>
    </cofactor>
</comment>
<organism evidence="12 13">
    <name type="scientific">Candidatus Merdibacter merdavium</name>
    <dbReference type="NCBI Taxonomy" id="2838692"/>
    <lineage>
        <taxon>Bacteria</taxon>
        <taxon>Bacillati</taxon>
        <taxon>Bacillota</taxon>
        <taxon>Erysipelotrichia</taxon>
        <taxon>Erysipelotrichales</taxon>
        <taxon>Erysipelotrichaceae</taxon>
        <taxon>Merdibacter</taxon>
    </lineage>
</organism>
<feature type="active site" evidence="9">
    <location>
        <position position="122"/>
    </location>
</feature>
<dbReference type="Pfam" id="PF14622">
    <property type="entry name" value="Ribonucleas_3_3"/>
    <property type="match status" value="1"/>
</dbReference>
<evidence type="ECO:0000256" key="1">
    <source>
        <dbReference type="ARBA" id="ARBA00000109"/>
    </source>
</evidence>
<dbReference type="GO" id="GO:0019843">
    <property type="term" value="F:rRNA binding"/>
    <property type="evidence" value="ECO:0007669"/>
    <property type="project" value="UniProtKB-KW"/>
</dbReference>
<keyword evidence="7 9" id="KW-0378">Hydrolase</keyword>
<evidence type="ECO:0000259" key="11">
    <source>
        <dbReference type="PROSITE" id="PS50142"/>
    </source>
</evidence>
<comment type="catalytic activity">
    <reaction evidence="1 9">
        <text>Endonucleolytic cleavage to 5'-phosphomonoester.</text>
        <dbReference type="EC" id="3.1.26.3"/>
    </reaction>
</comment>
<gene>
    <name evidence="9 12" type="primary">rnc</name>
    <name evidence="12" type="ORF">H9702_03570</name>
</gene>
<feature type="active site" evidence="9">
    <location>
        <position position="50"/>
    </location>
</feature>
<dbReference type="Gene3D" id="1.10.1520.10">
    <property type="entry name" value="Ribonuclease III domain"/>
    <property type="match status" value="1"/>
</dbReference>
<feature type="domain" description="DRBM" evidence="10">
    <location>
        <begin position="159"/>
        <end position="228"/>
    </location>
</feature>
<dbReference type="PANTHER" id="PTHR11207:SF0">
    <property type="entry name" value="RIBONUCLEASE 3"/>
    <property type="match status" value="1"/>
</dbReference>
<feature type="domain" description="RNase III" evidence="11">
    <location>
        <begin position="5"/>
        <end position="133"/>
    </location>
</feature>
<feature type="binding site" evidence="9">
    <location>
        <position position="46"/>
    </location>
    <ligand>
        <name>Mg(2+)</name>
        <dbReference type="ChEBI" id="CHEBI:18420"/>
    </ligand>
</feature>
<reference evidence="12" key="1">
    <citation type="journal article" date="2021" name="PeerJ">
        <title>Extensive microbial diversity within the chicken gut microbiome revealed by metagenomics and culture.</title>
        <authorList>
            <person name="Gilroy R."/>
            <person name="Ravi A."/>
            <person name="Getino M."/>
            <person name="Pursley I."/>
            <person name="Horton D.L."/>
            <person name="Alikhan N.F."/>
            <person name="Baker D."/>
            <person name="Gharbi K."/>
            <person name="Hall N."/>
            <person name="Watson M."/>
            <person name="Adriaenssens E.M."/>
            <person name="Foster-Nyarko E."/>
            <person name="Jarju S."/>
            <person name="Secka A."/>
            <person name="Antonio M."/>
            <person name="Oren A."/>
            <person name="Chaudhuri R.R."/>
            <person name="La Ragione R."/>
            <person name="Hildebrand F."/>
            <person name="Pallen M.J."/>
        </authorList>
    </citation>
    <scope>NUCLEOTIDE SEQUENCE</scope>
    <source>
        <strain evidence="12">CHK187-11901</strain>
    </source>
</reference>
<dbReference type="GO" id="GO:0005737">
    <property type="term" value="C:cytoplasm"/>
    <property type="evidence" value="ECO:0007669"/>
    <property type="project" value="UniProtKB-SubCell"/>
</dbReference>
<keyword evidence="3 9" id="KW-0698">rRNA processing</keyword>
<dbReference type="SMART" id="SM00358">
    <property type="entry name" value="DSRM"/>
    <property type="match status" value="1"/>
</dbReference>
<feature type="binding site" evidence="9">
    <location>
        <position position="122"/>
    </location>
    <ligand>
        <name>Mg(2+)</name>
        <dbReference type="ChEBI" id="CHEBI:18420"/>
    </ligand>
</feature>
<keyword evidence="9" id="KW-0819">tRNA processing</keyword>
<dbReference type="Proteomes" id="UP000823896">
    <property type="component" value="Unassembled WGS sequence"/>
</dbReference>
<evidence type="ECO:0000259" key="10">
    <source>
        <dbReference type="PROSITE" id="PS50137"/>
    </source>
</evidence>
<dbReference type="GO" id="GO:0003725">
    <property type="term" value="F:double-stranded RNA binding"/>
    <property type="evidence" value="ECO:0007669"/>
    <property type="project" value="TreeGrafter"/>
</dbReference>
<evidence type="ECO:0000313" key="13">
    <source>
        <dbReference type="Proteomes" id="UP000823896"/>
    </source>
</evidence>
<protein>
    <recommendedName>
        <fullName evidence="9">Ribonuclease 3</fullName>
        <ecNumber evidence="9">3.1.26.3</ecNumber>
    </recommendedName>
    <alternativeName>
        <fullName evidence="9">Ribonuclease III</fullName>
        <shortName evidence="9">RNase III</shortName>
    </alternativeName>
</protein>
<keyword evidence="4 9" id="KW-0507">mRNA processing</keyword>
<dbReference type="SUPFAM" id="SSF69065">
    <property type="entry name" value="RNase III domain-like"/>
    <property type="match status" value="1"/>
</dbReference>
<evidence type="ECO:0000256" key="8">
    <source>
        <dbReference type="ARBA" id="ARBA00022884"/>
    </source>
</evidence>
<comment type="caution">
    <text evidence="12">The sequence shown here is derived from an EMBL/GenBank/DDBJ whole genome shotgun (WGS) entry which is preliminary data.</text>
</comment>
<dbReference type="InterPro" id="IPR000999">
    <property type="entry name" value="RNase_III_dom"/>
</dbReference>
<dbReference type="GO" id="GO:0006397">
    <property type="term" value="P:mRNA processing"/>
    <property type="evidence" value="ECO:0007669"/>
    <property type="project" value="UniProtKB-UniRule"/>
</dbReference>
<comment type="subunit">
    <text evidence="9">Homodimer.</text>
</comment>
<sequence>MPDTIFDWLKRNDISFSDRGMIMEALTHSSYVNEHKGNLHDNERLEFMGDAVLQVWTSRKLIMLDPPLSEGQMTTLRAQLVCEEALARYNRELGWGAYLRLGIGEEKSGGRERDSLLADMFEAMLGALYLDQGMEPVTKILERVLTPAIKAPKSETLIDYKTRLQEVVQADSRKTLRYELIGMEGPSNHPEFEMAVLLDDIVLGTGKGNSKKRAEQMAARAAFDKMAR</sequence>
<dbReference type="NCBIfam" id="TIGR02191">
    <property type="entry name" value="RNaseIII"/>
    <property type="match status" value="1"/>
</dbReference>
<dbReference type="GO" id="GO:0008033">
    <property type="term" value="P:tRNA processing"/>
    <property type="evidence" value="ECO:0007669"/>
    <property type="project" value="UniProtKB-KW"/>
</dbReference>
<keyword evidence="5 9" id="KW-0540">Nuclease</keyword>
<comment type="function">
    <text evidence="9">Digests double-stranded RNA. Involved in the processing of primary rRNA transcript to yield the immediate precursors to the large and small rRNAs (23S and 16S). Processes some mRNAs, and tRNAs when they are encoded in the rRNA operon. Processes pre-crRNA and tracrRNA of type II CRISPR loci if present in the organism.</text>
</comment>
<dbReference type="Pfam" id="PF00035">
    <property type="entry name" value="dsrm"/>
    <property type="match status" value="1"/>
</dbReference>
<comment type="similarity">
    <text evidence="2">Belongs to the ribonuclease III family.</text>
</comment>
<evidence type="ECO:0000256" key="6">
    <source>
        <dbReference type="ARBA" id="ARBA00022759"/>
    </source>
</evidence>
<name>A0A9D2SVS2_9FIRM</name>
<dbReference type="SUPFAM" id="SSF54768">
    <property type="entry name" value="dsRNA-binding domain-like"/>
    <property type="match status" value="1"/>
</dbReference>
<dbReference type="InterPro" id="IPR011907">
    <property type="entry name" value="RNase_III"/>
</dbReference>
<reference evidence="12" key="2">
    <citation type="submission" date="2021-04" db="EMBL/GenBank/DDBJ databases">
        <authorList>
            <person name="Gilroy R."/>
        </authorList>
    </citation>
    <scope>NUCLEOTIDE SEQUENCE</scope>
    <source>
        <strain evidence="12">CHK187-11901</strain>
    </source>
</reference>
<keyword evidence="6 9" id="KW-0255">Endonuclease</keyword>
<dbReference type="GO" id="GO:0004525">
    <property type="term" value="F:ribonuclease III activity"/>
    <property type="evidence" value="ECO:0007669"/>
    <property type="project" value="UniProtKB-UniRule"/>
</dbReference>
<keyword evidence="9" id="KW-0963">Cytoplasm</keyword>
<dbReference type="PANTHER" id="PTHR11207">
    <property type="entry name" value="RIBONUCLEASE III"/>
    <property type="match status" value="1"/>
</dbReference>
<evidence type="ECO:0000256" key="2">
    <source>
        <dbReference type="ARBA" id="ARBA00010183"/>
    </source>
</evidence>
<dbReference type="AlphaFoldDB" id="A0A9D2SVS2"/>
<dbReference type="FunFam" id="1.10.1520.10:FF:000001">
    <property type="entry name" value="Ribonuclease 3"/>
    <property type="match status" value="1"/>
</dbReference>
<evidence type="ECO:0000256" key="7">
    <source>
        <dbReference type="ARBA" id="ARBA00022801"/>
    </source>
</evidence>
<dbReference type="InterPro" id="IPR036389">
    <property type="entry name" value="RNase_III_sf"/>
</dbReference>
<proteinExistence type="inferred from homology"/>
<dbReference type="CDD" id="cd00593">
    <property type="entry name" value="RIBOc"/>
    <property type="match status" value="1"/>
</dbReference>
<dbReference type="InterPro" id="IPR014720">
    <property type="entry name" value="dsRBD_dom"/>
</dbReference>
<feature type="binding site" evidence="9">
    <location>
        <position position="119"/>
    </location>
    <ligand>
        <name>Mg(2+)</name>
        <dbReference type="ChEBI" id="CHEBI:18420"/>
    </ligand>
</feature>
<keyword evidence="8 9" id="KW-0694">RNA-binding</keyword>
<dbReference type="GO" id="GO:0046872">
    <property type="term" value="F:metal ion binding"/>
    <property type="evidence" value="ECO:0007669"/>
    <property type="project" value="UniProtKB-KW"/>
</dbReference>
<keyword evidence="9" id="KW-0699">rRNA-binding</keyword>
<evidence type="ECO:0000256" key="9">
    <source>
        <dbReference type="HAMAP-Rule" id="MF_00104"/>
    </source>
</evidence>
<dbReference type="PROSITE" id="PS50142">
    <property type="entry name" value="RNASE_3_2"/>
    <property type="match status" value="1"/>
</dbReference>
<dbReference type="CDD" id="cd10845">
    <property type="entry name" value="DSRM_RNAse_III_family"/>
    <property type="match status" value="1"/>
</dbReference>
<dbReference type="PROSITE" id="PS50137">
    <property type="entry name" value="DS_RBD"/>
    <property type="match status" value="1"/>
</dbReference>
<comment type="subcellular location">
    <subcellularLocation>
        <location evidence="9">Cytoplasm</location>
    </subcellularLocation>
</comment>
<evidence type="ECO:0000256" key="4">
    <source>
        <dbReference type="ARBA" id="ARBA00022664"/>
    </source>
</evidence>
<keyword evidence="9" id="KW-0460">Magnesium</keyword>
<accession>A0A9D2SVS2</accession>
<dbReference type="Gene3D" id="3.30.160.20">
    <property type="match status" value="1"/>
</dbReference>
<dbReference type="EC" id="3.1.26.3" evidence="9"/>
<evidence type="ECO:0000256" key="3">
    <source>
        <dbReference type="ARBA" id="ARBA00022552"/>
    </source>
</evidence>
<evidence type="ECO:0000256" key="5">
    <source>
        <dbReference type="ARBA" id="ARBA00022722"/>
    </source>
</evidence>
<dbReference type="GO" id="GO:0010468">
    <property type="term" value="P:regulation of gene expression"/>
    <property type="evidence" value="ECO:0007669"/>
    <property type="project" value="TreeGrafter"/>
</dbReference>
<dbReference type="GO" id="GO:0006364">
    <property type="term" value="P:rRNA processing"/>
    <property type="evidence" value="ECO:0007669"/>
    <property type="project" value="UniProtKB-UniRule"/>
</dbReference>
<dbReference type="SMART" id="SM00535">
    <property type="entry name" value="RIBOc"/>
    <property type="match status" value="1"/>
</dbReference>
<evidence type="ECO:0000313" key="12">
    <source>
        <dbReference type="EMBL" id="HJC36194.1"/>
    </source>
</evidence>
<dbReference type="HAMAP" id="MF_00104">
    <property type="entry name" value="RNase_III"/>
    <property type="match status" value="1"/>
</dbReference>
<keyword evidence="9" id="KW-0479">Metal-binding</keyword>
<dbReference type="EMBL" id="DWWM01000023">
    <property type="protein sequence ID" value="HJC36194.1"/>
    <property type="molecule type" value="Genomic_DNA"/>
</dbReference>